<sequence>LYARAMETGSLDRMKDVVTKVLEKRGVLARLRAELRSEVFAAVDEHERGESAPRDVEPISSEALQIVVDFLRVHKLKHTLSVLSHEASVGQDALNRSVSDKSILEDMLASKRKASVEVKIPVVPGGVPTTTTSAPQLPDITKIDDMLERLNEKQSKTLAAQAALDHEPAKSVDDQYSDVDDLVVLDDNDELDSSLYAASDANLSISISTDVLFPKLPSLSDVHDPAAPIPSSNEDDVLERSFSDDPIVDDEALDAFDIVQDARRSSTFAF</sequence>
<keyword evidence="3" id="KW-1185">Reference proteome</keyword>
<feature type="region of interest" description="Disordered" evidence="1">
    <location>
        <begin position="224"/>
        <end position="243"/>
    </location>
</feature>
<dbReference type="Proteomes" id="UP000039324">
    <property type="component" value="Unassembled WGS sequence"/>
</dbReference>
<evidence type="ECO:0000256" key="1">
    <source>
        <dbReference type="SAM" id="MobiDB-lite"/>
    </source>
</evidence>
<reference evidence="2 3" key="1">
    <citation type="submission" date="2015-02" db="EMBL/GenBank/DDBJ databases">
        <authorList>
            <person name="Chooi Y.-H."/>
        </authorList>
    </citation>
    <scope>NUCLEOTIDE SEQUENCE [LARGE SCALE GENOMIC DNA]</scope>
    <source>
        <strain evidence="2">E3</strain>
    </source>
</reference>
<feature type="non-terminal residue" evidence="2">
    <location>
        <position position="1"/>
    </location>
</feature>
<evidence type="ECO:0000313" key="3">
    <source>
        <dbReference type="Proteomes" id="UP000039324"/>
    </source>
</evidence>
<protein>
    <submittedName>
        <fullName evidence="2">Uncharacterized protein</fullName>
    </submittedName>
</protein>
<evidence type="ECO:0000313" key="2">
    <source>
        <dbReference type="EMBL" id="CEO99249.1"/>
    </source>
</evidence>
<proteinExistence type="predicted"/>
<gene>
    <name evidence="2" type="ORF">PBRA_001155</name>
</gene>
<accession>A0A0G4IVU6</accession>
<dbReference type="OrthoDB" id="2160638at2759"/>
<organism evidence="2 3">
    <name type="scientific">Plasmodiophora brassicae</name>
    <name type="common">Clubroot disease agent</name>
    <dbReference type="NCBI Taxonomy" id="37360"/>
    <lineage>
        <taxon>Eukaryota</taxon>
        <taxon>Sar</taxon>
        <taxon>Rhizaria</taxon>
        <taxon>Endomyxa</taxon>
        <taxon>Phytomyxea</taxon>
        <taxon>Plasmodiophorida</taxon>
        <taxon>Plasmodiophoridae</taxon>
        <taxon>Plasmodiophora</taxon>
    </lineage>
</organism>
<name>A0A0G4IVU6_PLABS</name>
<dbReference type="EMBL" id="CDSF01000090">
    <property type="protein sequence ID" value="CEO99249.1"/>
    <property type="molecule type" value="Genomic_DNA"/>
</dbReference>
<dbReference type="Gene3D" id="1.20.960.40">
    <property type="match status" value="1"/>
</dbReference>
<dbReference type="InterPro" id="IPR006594">
    <property type="entry name" value="LisH"/>
</dbReference>
<dbReference type="AlphaFoldDB" id="A0A0G4IVU6"/>
<dbReference type="PROSITE" id="PS50896">
    <property type="entry name" value="LISH"/>
    <property type="match status" value="1"/>
</dbReference>